<dbReference type="PANTHER" id="PTHR11697">
    <property type="entry name" value="GENERAL TRANSCRIPTION FACTOR 2-RELATED ZINC FINGER PROTEIN"/>
    <property type="match status" value="1"/>
</dbReference>
<evidence type="ECO:0008006" key="3">
    <source>
        <dbReference type="Google" id="ProtNLM"/>
    </source>
</evidence>
<dbReference type="PANTHER" id="PTHR11697:SF230">
    <property type="entry name" value="ZINC FINGER, MYM DOMAIN CONTAINING 1"/>
    <property type="match status" value="1"/>
</dbReference>
<organism evidence="1 2">
    <name type="scientific">Castilleja foliolosa</name>
    <dbReference type="NCBI Taxonomy" id="1961234"/>
    <lineage>
        <taxon>Eukaryota</taxon>
        <taxon>Viridiplantae</taxon>
        <taxon>Streptophyta</taxon>
        <taxon>Embryophyta</taxon>
        <taxon>Tracheophyta</taxon>
        <taxon>Spermatophyta</taxon>
        <taxon>Magnoliopsida</taxon>
        <taxon>eudicotyledons</taxon>
        <taxon>Gunneridae</taxon>
        <taxon>Pentapetalae</taxon>
        <taxon>asterids</taxon>
        <taxon>lamiids</taxon>
        <taxon>Lamiales</taxon>
        <taxon>Orobanchaceae</taxon>
        <taxon>Pedicularideae</taxon>
        <taxon>Castillejinae</taxon>
        <taxon>Castilleja</taxon>
    </lineage>
</organism>
<protein>
    <recommendedName>
        <fullName evidence="3">HAT C-terminal dimerisation domain-containing protein</fullName>
    </recommendedName>
</protein>
<evidence type="ECO:0000313" key="1">
    <source>
        <dbReference type="EMBL" id="KAL3652289.1"/>
    </source>
</evidence>
<dbReference type="EMBL" id="JAVIJP010000005">
    <property type="protein sequence ID" value="KAL3652289.1"/>
    <property type="molecule type" value="Genomic_DNA"/>
</dbReference>
<gene>
    <name evidence="1" type="ORF">CASFOL_001970</name>
</gene>
<dbReference type="Proteomes" id="UP001632038">
    <property type="component" value="Unassembled WGS sequence"/>
</dbReference>
<keyword evidence="2" id="KW-1185">Reference proteome</keyword>
<name>A0ABD3EDK6_9LAMI</name>
<proteinExistence type="predicted"/>
<dbReference type="InterPro" id="IPR055298">
    <property type="entry name" value="AtLOH3-like"/>
</dbReference>
<evidence type="ECO:0000313" key="2">
    <source>
        <dbReference type="Proteomes" id="UP001632038"/>
    </source>
</evidence>
<sequence length="138" mass="16148">MLRQEMDNRFPEKSTELLSCISCLSPRLSFTSFDVDKLIHLTHQYPNDFTLTELSLIRQEFQTYVQDLRKDARFRDLDNLGDLGNKMVATMKHKVFPLTYRLIELALVLPVATTSVERVFSSMNVVKTRLRNKWEMCG</sequence>
<dbReference type="AlphaFoldDB" id="A0ABD3EDK6"/>
<comment type="caution">
    <text evidence="1">The sequence shown here is derived from an EMBL/GenBank/DDBJ whole genome shotgun (WGS) entry which is preliminary data.</text>
</comment>
<reference evidence="2" key="1">
    <citation type="journal article" date="2024" name="IScience">
        <title>Strigolactones Initiate the Formation of Haustorium-like Structures in Castilleja.</title>
        <authorList>
            <person name="Buerger M."/>
            <person name="Peterson D."/>
            <person name="Chory J."/>
        </authorList>
    </citation>
    <scope>NUCLEOTIDE SEQUENCE [LARGE SCALE GENOMIC DNA]</scope>
</reference>
<accession>A0ABD3EDK6</accession>